<reference evidence="1 2" key="1">
    <citation type="journal article" date="2024" name="G3 (Bethesda)">
        <title>Genome assembly of Hibiscus sabdariffa L. provides insights into metabolisms of medicinal natural products.</title>
        <authorList>
            <person name="Kim T."/>
        </authorList>
    </citation>
    <scope>NUCLEOTIDE SEQUENCE [LARGE SCALE GENOMIC DNA]</scope>
    <source>
        <strain evidence="1">TK-2024</strain>
        <tissue evidence="1">Old leaves</tissue>
    </source>
</reference>
<comment type="caution">
    <text evidence="1">The sequence shown here is derived from an EMBL/GenBank/DDBJ whole genome shotgun (WGS) entry which is preliminary data.</text>
</comment>
<name>A0ABR2ER12_9ROSI</name>
<organism evidence="1 2">
    <name type="scientific">Hibiscus sabdariffa</name>
    <name type="common">roselle</name>
    <dbReference type="NCBI Taxonomy" id="183260"/>
    <lineage>
        <taxon>Eukaryota</taxon>
        <taxon>Viridiplantae</taxon>
        <taxon>Streptophyta</taxon>
        <taxon>Embryophyta</taxon>
        <taxon>Tracheophyta</taxon>
        <taxon>Spermatophyta</taxon>
        <taxon>Magnoliopsida</taxon>
        <taxon>eudicotyledons</taxon>
        <taxon>Gunneridae</taxon>
        <taxon>Pentapetalae</taxon>
        <taxon>rosids</taxon>
        <taxon>malvids</taxon>
        <taxon>Malvales</taxon>
        <taxon>Malvaceae</taxon>
        <taxon>Malvoideae</taxon>
        <taxon>Hibiscus</taxon>
    </lineage>
</organism>
<proteinExistence type="predicted"/>
<evidence type="ECO:0000313" key="2">
    <source>
        <dbReference type="Proteomes" id="UP001472677"/>
    </source>
</evidence>
<keyword evidence="2" id="KW-1185">Reference proteome</keyword>
<gene>
    <name evidence="1" type="ORF">V6N12_036585</name>
</gene>
<evidence type="ECO:0000313" key="1">
    <source>
        <dbReference type="EMBL" id="KAK8564462.1"/>
    </source>
</evidence>
<dbReference type="EMBL" id="JBBPBM010000011">
    <property type="protein sequence ID" value="KAK8564462.1"/>
    <property type="molecule type" value="Genomic_DNA"/>
</dbReference>
<accession>A0ABR2ER12</accession>
<sequence length="75" mass="8577">MPRVHDIASWLGKFTDLNVFRLADVSPGLIQKICRSKGMDRQTVSHIVLSRQESNEAIFKITEWCGSLNALRDIY</sequence>
<dbReference type="Proteomes" id="UP001472677">
    <property type="component" value="Unassembled WGS sequence"/>
</dbReference>
<protein>
    <submittedName>
        <fullName evidence="1">Uncharacterized protein</fullName>
    </submittedName>
</protein>